<proteinExistence type="predicted"/>
<reference evidence="1 2" key="1">
    <citation type="submission" date="2021-06" db="EMBL/GenBank/DDBJ databases">
        <title>Caerostris extrusa draft genome.</title>
        <authorList>
            <person name="Kono N."/>
            <person name="Arakawa K."/>
        </authorList>
    </citation>
    <scope>NUCLEOTIDE SEQUENCE [LARGE SCALE GENOMIC DNA]</scope>
</reference>
<evidence type="ECO:0000313" key="2">
    <source>
        <dbReference type="Proteomes" id="UP001054945"/>
    </source>
</evidence>
<sequence>MPTDLGSSKCRLYEATIEECMAKCNERNIIYPLVKARNSVGPKGLQHLCFETNSFWKYSSLKVNDVYFEVLQISIQAVYVDRYPTNHPSQGDAPKDAQVFRSHCLLCLLPVPGVVIHGSLLKYPVIVDVYASNPSSITLPAFTVCEYNGIKRSKFCRSYPHLCTPKNPTKISVKPIQLCV</sequence>
<dbReference type="AlphaFoldDB" id="A0AAV4SW74"/>
<comment type="caution">
    <text evidence="1">The sequence shown here is derived from an EMBL/GenBank/DDBJ whole genome shotgun (WGS) entry which is preliminary data.</text>
</comment>
<evidence type="ECO:0000313" key="1">
    <source>
        <dbReference type="EMBL" id="GIY37516.1"/>
    </source>
</evidence>
<protein>
    <submittedName>
        <fullName evidence="1">Uncharacterized protein</fullName>
    </submittedName>
</protein>
<keyword evidence="2" id="KW-1185">Reference proteome</keyword>
<accession>A0AAV4SW74</accession>
<gene>
    <name evidence="1" type="ORF">CEXT_744901</name>
</gene>
<dbReference type="EMBL" id="BPLR01010178">
    <property type="protein sequence ID" value="GIY37516.1"/>
    <property type="molecule type" value="Genomic_DNA"/>
</dbReference>
<dbReference type="Proteomes" id="UP001054945">
    <property type="component" value="Unassembled WGS sequence"/>
</dbReference>
<organism evidence="1 2">
    <name type="scientific">Caerostris extrusa</name>
    <name type="common">Bark spider</name>
    <name type="synonym">Caerostris bankana</name>
    <dbReference type="NCBI Taxonomy" id="172846"/>
    <lineage>
        <taxon>Eukaryota</taxon>
        <taxon>Metazoa</taxon>
        <taxon>Ecdysozoa</taxon>
        <taxon>Arthropoda</taxon>
        <taxon>Chelicerata</taxon>
        <taxon>Arachnida</taxon>
        <taxon>Araneae</taxon>
        <taxon>Araneomorphae</taxon>
        <taxon>Entelegynae</taxon>
        <taxon>Araneoidea</taxon>
        <taxon>Araneidae</taxon>
        <taxon>Caerostris</taxon>
    </lineage>
</organism>
<name>A0AAV4SW74_CAEEX</name>